<protein>
    <submittedName>
        <fullName evidence="5">Phosphate ABC transporter substrate-binding protein, PhoT family</fullName>
    </submittedName>
</protein>
<accession>E3GXP2</accession>
<evidence type="ECO:0000256" key="3">
    <source>
        <dbReference type="SAM" id="Phobius"/>
    </source>
</evidence>
<keyword evidence="3" id="KW-1133">Transmembrane helix</keyword>
<keyword evidence="6" id="KW-1185">Reference proteome</keyword>
<feature type="transmembrane region" description="Helical" evidence="3">
    <location>
        <begin position="6"/>
        <end position="23"/>
    </location>
</feature>
<reference evidence="5 6" key="1">
    <citation type="journal article" date="2010" name="Stand. Genomic Sci.">
        <title>Complete genome sequence of Methanothermus fervidus type strain (V24S).</title>
        <authorList>
            <person name="Anderson I."/>
            <person name="Djao O.D."/>
            <person name="Misra M."/>
            <person name="Chertkov O."/>
            <person name="Nolan M."/>
            <person name="Lucas S."/>
            <person name="Lapidus A."/>
            <person name="Del Rio T.G."/>
            <person name="Tice H."/>
            <person name="Cheng J.F."/>
            <person name="Tapia R."/>
            <person name="Han C."/>
            <person name="Goodwin L."/>
            <person name="Pitluck S."/>
            <person name="Liolios K."/>
            <person name="Ivanova N."/>
            <person name="Mavromatis K."/>
            <person name="Mikhailova N."/>
            <person name="Pati A."/>
            <person name="Brambilla E."/>
            <person name="Chen A."/>
            <person name="Palaniappan K."/>
            <person name="Land M."/>
            <person name="Hauser L."/>
            <person name="Chang Y.J."/>
            <person name="Jeffries C.D."/>
            <person name="Sikorski J."/>
            <person name="Spring S."/>
            <person name="Rohde M."/>
            <person name="Eichinger K."/>
            <person name="Huber H."/>
            <person name="Wirth R."/>
            <person name="Goker M."/>
            <person name="Detter J.C."/>
            <person name="Woyke T."/>
            <person name="Bristow J."/>
            <person name="Eisen J.A."/>
            <person name="Markowitz V."/>
            <person name="Hugenholtz P."/>
            <person name="Klenk H.P."/>
            <person name="Kyrpides N.C."/>
        </authorList>
    </citation>
    <scope>NUCLEOTIDE SEQUENCE [LARGE SCALE GENOMIC DNA]</scope>
    <source>
        <strain evidence="6">ATCC 43054 / DSM 2088 / JCM 10308 / V24 S</strain>
    </source>
</reference>
<keyword evidence="1" id="KW-0813">Transport</keyword>
<evidence type="ECO:0000313" key="5">
    <source>
        <dbReference type="EMBL" id="ADP77074.1"/>
    </source>
</evidence>
<dbReference type="GO" id="GO:0042301">
    <property type="term" value="F:phosphate ion binding"/>
    <property type="evidence" value="ECO:0007669"/>
    <property type="project" value="InterPro"/>
</dbReference>
<dbReference type="Proteomes" id="UP000002315">
    <property type="component" value="Chromosome"/>
</dbReference>
<evidence type="ECO:0000256" key="2">
    <source>
        <dbReference type="ARBA" id="ARBA00022729"/>
    </source>
</evidence>
<gene>
    <name evidence="5" type="ordered locus">Mfer_0271</name>
</gene>
<feature type="domain" description="PBP" evidence="4">
    <location>
        <begin position="24"/>
        <end position="253"/>
    </location>
</feature>
<evidence type="ECO:0000259" key="4">
    <source>
        <dbReference type="Pfam" id="PF12849"/>
    </source>
</evidence>
<dbReference type="InterPro" id="IPR011862">
    <property type="entry name" value="Phos-bd"/>
</dbReference>
<dbReference type="STRING" id="523846.Mfer_0271"/>
<dbReference type="HOGENOM" id="CLU_026228_5_1_2"/>
<dbReference type="Pfam" id="PF12849">
    <property type="entry name" value="PBP_like_2"/>
    <property type="match status" value="1"/>
</dbReference>
<evidence type="ECO:0000256" key="1">
    <source>
        <dbReference type="ARBA" id="ARBA00022448"/>
    </source>
</evidence>
<dbReference type="PANTHER" id="PTHR30570">
    <property type="entry name" value="PERIPLASMIC PHOSPHATE BINDING COMPONENT OF PHOSPHATE ABC TRANSPORTER"/>
    <property type="match status" value="1"/>
</dbReference>
<name>E3GXP2_METFV</name>
<keyword evidence="2" id="KW-0732">Signal</keyword>
<dbReference type="EMBL" id="CP002278">
    <property type="protein sequence ID" value="ADP77074.1"/>
    <property type="molecule type" value="Genomic_DNA"/>
</dbReference>
<dbReference type="Gene3D" id="3.40.190.10">
    <property type="entry name" value="Periplasmic binding protein-like II"/>
    <property type="match status" value="2"/>
</dbReference>
<dbReference type="NCBIfam" id="TIGR02136">
    <property type="entry name" value="ptsS_2"/>
    <property type="match status" value="1"/>
</dbReference>
<dbReference type="OrthoDB" id="53390at2157"/>
<dbReference type="AlphaFoldDB" id="E3GXP2"/>
<sequence length="283" mass="30393">MSKKVVIGIIAAIIIIGAIFLATGQKKSRIQIAGSTSVQPVAEKLAQAYTKKHPNVKINVQGGGSSVGITQAKQGTIDIGTSSKDLKPDERQGLSVYLIGRDGIAIIVNKNNPINDLSKSQIRDIFSGKIRNWKEVGGPDAKINVITREAGSGTRKSFEEVVMKNEKIRGDAIVQSSTEAVKQAVKNDPNAIGYISLAHLDESVKGISVDGVPPSEKTVADGSYPIARPFLMLVKGEPKDIVKDFLKFVLSPEGQAIIKSEKVVPVNQCPPTIVQKYDNSKLR</sequence>
<dbReference type="SUPFAM" id="SSF53850">
    <property type="entry name" value="Periplasmic binding protein-like II"/>
    <property type="match status" value="1"/>
</dbReference>
<proteinExistence type="predicted"/>
<dbReference type="InterPro" id="IPR024370">
    <property type="entry name" value="PBP_domain"/>
</dbReference>
<dbReference type="InterPro" id="IPR050811">
    <property type="entry name" value="Phosphate_ABC_transporter"/>
</dbReference>
<dbReference type="KEGG" id="mfv:Mfer_0271"/>
<keyword evidence="3" id="KW-0812">Transmembrane</keyword>
<keyword evidence="3" id="KW-0472">Membrane</keyword>
<dbReference type="PANTHER" id="PTHR30570:SF1">
    <property type="entry name" value="PHOSPHATE-BINDING PROTEIN PSTS"/>
    <property type="match status" value="1"/>
</dbReference>
<dbReference type="CDD" id="cd13653">
    <property type="entry name" value="PBP2_phosphate_like_1"/>
    <property type="match status" value="1"/>
</dbReference>
<evidence type="ECO:0000313" key="6">
    <source>
        <dbReference type="Proteomes" id="UP000002315"/>
    </source>
</evidence>
<organism evidence="5 6">
    <name type="scientific">Methanothermus fervidus (strain ATCC 43054 / DSM 2088 / JCM 10308 / V24 S)</name>
    <dbReference type="NCBI Taxonomy" id="523846"/>
    <lineage>
        <taxon>Archaea</taxon>
        <taxon>Methanobacteriati</taxon>
        <taxon>Methanobacteriota</taxon>
        <taxon>Methanomada group</taxon>
        <taxon>Methanobacteria</taxon>
        <taxon>Methanobacteriales</taxon>
        <taxon>Methanothermaceae</taxon>
        <taxon>Methanothermus</taxon>
    </lineage>
</organism>